<feature type="domain" description="Laminin G" evidence="23">
    <location>
        <begin position="771"/>
        <end position="972"/>
    </location>
</feature>
<keyword evidence="13 19" id="KW-0424">Laminin EGF-like domain</keyword>
<evidence type="ECO:0000259" key="24">
    <source>
        <dbReference type="PROSITE" id="PS50027"/>
    </source>
</evidence>
<dbReference type="PROSITE" id="PS50025">
    <property type="entry name" value="LAM_G_DOMAIN"/>
    <property type="match status" value="5"/>
</dbReference>
<dbReference type="Pfam" id="PF06008">
    <property type="entry name" value="Laminin_I"/>
    <property type="match status" value="1"/>
</dbReference>
<dbReference type="GO" id="GO:0005102">
    <property type="term" value="F:signaling receptor binding"/>
    <property type="evidence" value="ECO:0007669"/>
    <property type="project" value="InterPro"/>
</dbReference>
<dbReference type="InterPro" id="IPR000742">
    <property type="entry name" value="EGF"/>
</dbReference>
<evidence type="ECO:0000313" key="25">
    <source>
        <dbReference type="Ensembl" id="ENSMCSP00000003914.1"/>
    </source>
</evidence>
<dbReference type="SMART" id="SM00282">
    <property type="entry name" value="LamG"/>
    <property type="match status" value="5"/>
</dbReference>
<dbReference type="CDD" id="cd00055">
    <property type="entry name" value="EGF_Lam"/>
    <property type="match status" value="3"/>
</dbReference>
<comment type="function">
    <text evidence="1">Binding to cells via a high affinity receptor, laminin is thought to mediate the attachment, migration and organization of cells into tissues during embryonic development by interacting with other extracellular matrix components.</text>
</comment>
<comment type="subunit">
    <text evidence="14">Laminin is a complex glycoprotein, consisting of three different polypeptide chains (alpha, beta, gamma), which are bound to each other by disulfide bonds into a cross-shaped molecule comprising one long and three short arms with globules at each end. Alpha-4 is a subunit of laminin-8 (laminin-411), laminin-9 (laminin-421) and laminin-14 (laminin-423).</text>
</comment>
<evidence type="ECO:0000256" key="18">
    <source>
        <dbReference type="ARBA" id="ARBA00082518"/>
    </source>
</evidence>
<feature type="region of interest" description="Disordered" evidence="21">
    <location>
        <begin position="1346"/>
        <end position="1375"/>
    </location>
</feature>
<evidence type="ECO:0000256" key="10">
    <source>
        <dbReference type="ARBA" id="ARBA00023054"/>
    </source>
</evidence>
<evidence type="ECO:0000256" key="22">
    <source>
        <dbReference type="SAM" id="SignalP"/>
    </source>
</evidence>
<keyword evidence="11 19" id="KW-1015">Disulfide bond</keyword>
<feature type="compositionally biased region" description="Basic and acidic residues" evidence="21">
    <location>
        <begin position="1262"/>
        <end position="1281"/>
    </location>
</feature>
<evidence type="ECO:0000256" key="21">
    <source>
        <dbReference type="SAM" id="MobiDB-lite"/>
    </source>
</evidence>
<feature type="domain" description="Laminin EGF-like" evidence="24">
    <location>
        <begin position="105"/>
        <end position="159"/>
    </location>
</feature>
<reference evidence="25" key="1">
    <citation type="submission" date="2025-08" db="UniProtKB">
        <authorList>
            <consortium name="Ensembl"/>
        </authorList>
    </citation>
    <scope>IDENTIFICATION</scope>
</reference>
<dbReference type="SMART" id="SM00180">
    <property type="entry name" value="EGF_Lam"/>
    <property type="match status" value="3"/>
</dbReference>
<dbReference type="Pfam" id="PF02210">
    <property type="entry name" value="Laminin_G_2"/>
    <property type="match status" value="4"/>
</dbReference>
<keyword evidence="10 20" id="KW-0175">Coiled coil</keyword>
<feature type="domain" description="Laminin EGF-like" evidence="24">
    <location>
        <begin position="160"/>
        <end position="213"/>
    </location>
</feature>
<feature type="domain" description="Laminin EGF-like" evidence="24">
    <location>
        <begin position="55"/>
        <end position="104"/>
    </location>
</feature>
<dbReference type="InterPro" id="IPR002049">
    <property type="entry name" value="LE_dom"/>
</dbReference>
<dbReference type="FunFam" id="2.10.25.10:FF:000051">
    <property type="entry name" value="Laminin subunit alpha 4"/>
    <property type="match status" value="1"/>
</dbReference>
<dbReference type="Pfam" id="PF00053">
    <property type="entry name" value="EGF_laminin"/>
    <property type="match status" value="2"/>
</dbReference>
<evidence type="ECO:0000256" key="15">
    <source>
        <dbReference type="ARBA" id="ARBA00072601"/>
    </source>
</evidence>
<dbReference type="PROSITE" id="PS50027">
    <property type="entry name" value="EGF_LAM_2"/>
    <property type="match status" value="3"/>
</dbReference>
<dbReference type="FunFam" id="2.60.120.200:FF:000058">
    <property type="entry name" value="Laminin subunit alpha 4"/>
    <property type="match status" value="1"/>
</dbReference>
<keyword evidence="8" id="KW-0130">Cell adhesion</keyword>
<dbReference type="Ensembl" id="ENSMCST00000003997.1">
    <property type="protein sequence ID" value="ENSMCSP00000003914.1"/>
    <property type="gene ID" value="ENSMCSG00000002713.1"/>
</dbReference>
<dbReference type="FunFam" id="2.60.120.200:FF:000053">
    <property type="entry name" value="Laminin subunit alpha 4"/>
    <property type="match status" value="1"/>
</dbReference>
<dbReference type="PROSITE" id="PS01248">
    <property type="entry name" value="EGF_LAM_1"/>
    <property type="match status" value="1"/>
</dbReference>
<dbReference type="InterPro" id="IPR050372">
    <property type="entry name" value="Neurexin-related_CASP"/>
</dbReference>
<feature type="coiled-coil region" evidence="20">
    <location>
        <begin position="457"/>
        <end position="484"/>
    </location>
</feature>
<dbReference type="FunFam" id="2.60.120.200:FF:000066">
    <property type="entry name" value="Laminin subunit alpha 4"/>
    <property type="match status" value="1"/>
</dbReference>
<comment type="subcellular location">
    <subcellularLocation>
        <location evidence="2">Secreted</location>
        <location evidence="2">Extracellular space</location>
        <location evidence="2">Extracellular matrix</location>
        <location evidence="2">Basement membrane</location>
    </subcellularLocation>
</comment>
<dbReference type="FunFam" id="2.10.25.10:FF:000491">
    <property type="entry name" value="Laminin subunit alpha 4"/>
    <property type="match status" value="1"/>
</dbReference>
<dbReference type="PANTHER" id="PTHR15036:SF47">
    <property type="entry name" value="LAMININ SUBUNIT ALPHA-4"/>
    <property type="match status" value="1"/>
</dbReference>
<dbReference type="FunFam" id="2.10.25.10:FF:000569">
    <property type="entry name" value="Laminin subunit alpha 4"/>
    <property type="match status" value="1"/>
</dbReference>
<proteinExistence type="predicted"/>
<evidence type="ECO:0000256" key="17">
    <source>
        <dbReference type="ARBA" id="ARBA00080104"/>
    </source>
</evidence>
<keyword evidence="5 22" id="KW-0732">Signal</keyword>
<dbReference type="Pfam" id="PF06009">
    <property type="entry name" value="Laminin_II"/>
    <property type="match status" value="1"/>
</dbReference>
<dbReference type="GO" id="GO:0007155">
    <property type="term" value="P:cell adhesion"/>
    <property type="evidence" value="ECO:0007669"/>
    <property type="project" value="UniProtKB-KW"/>
</dbReference>
<evidence type="ECO:0000256" key="19">
    <source>
        <dbReference type="PROSITE-ProRule" id="PRU00460"/>
    </source>
</evidence>
<evidence type="ECO:0000256" key="20">
    <source>
        <dbReference type="SAM" id="Coils"/>
    </source>
</evidence>
<dbReference type="Gene3D" id="1.10.287.950">
    <property type="entry name" value="Methyl-accepting chemotaxis protein"/>
    <property type="match status" value="1"/>
</dbReference>
<dbReference type="InterPro" id="IPR056863">
    <property type="entry name" value="LMN_ATRN_NET-like_EGF"/>
</dbReference>
<dbReference type="GO" id="GO:0016020">
    <property type="term" value="C:membrane"/>
    <property type="evidence" value="ECO:0007669"/>
    <property type="project" value="UniProtKB-SubCell"/>
</dbReference>
<evidence type="ECO:0000256" key="9">
    <source>
        <dbReference type="ARBA" id="ARBA00022974"/>
    </source>
</evidence>
<feature type="domain" description="Laminin G" evidence="23">
    <location>
        <begin position="1406"/>
        <end position="1574"/>
    </location>
</feature>
<dbReference type="Gene3D" id="2.10.25.10">
    <property type="entry name" value="Laminin"/>
    <property type="match status" value="3"/>
</dbReference>
<evidence type="ECO:0000259" key="23">
    <source>
        <dbReference type="PROSITE" id="PS50025"/>
    </source>
</evidence>
<dbReference type="GO" id="GO:0005604">
    <property type="term" value="C:basement membrane"/>
    <property type="evidence" value="ECO:0007669"/>
    <property type="project" value="UniProtKB-SubCell"/>
</dbReference>
<dbReference type="GO" id="GO:0005576">
    <property type="term" value="C:extracellular region"/>
    <property type="evidence" value="ECO:0007669"/>
    <property type="project" value="UniProtKB-ARBA"/>
</dbReference>
<dbReference type="GO" id="GO:0030334">
    <property type="term" value="P:regulation of cell migration"/>
    <property type="evidence" value="ECO:0007669"/>
    <property type="project" value="InterPro"/>
</dbReference>
<dbReference type="FunFam" id="2.60.120.200:FF:000087">
    <property type="entry name" value="Laminin subunit alpha 4"/>
    <property type="match status" value="1"/>
</dbReference>
<evidence type="ECO:0000256" key="3">
    <source>
        <dbReference type="ARBA" id="ARBA00022525"/>
    </source>
</evidence>
<dbReference type="GO" id="GO:0045995">
    <property type="term" value="P:regulation of embryonic development"/>
    <property type="evidence" value="ECO:0007669"/>
    <property type="project" value="InterPro"/>
</dbReference>
<feature type="compositionally biased region" description="Basic residues" evidence="21">
    <location>
        <begin position="1350"/>
        <end position="1365"/>
    </location>
</feature>
<keyword evidence="9" id="KW-0654">Proteoglycan</keyword>
<dbReference type="SUPFAM" id="SSF58104">
    <property type="entry name" value="Methyl-accepting chemotaxis protein (MCP) signaling domain"/>
    <property type="match status" value="1"/>
</dbReference>
<feature type="region of interest" description="Disordered" evidence="21">
    <location>
        <begin position="1262"/>
        <end position="1286"/>
    </location>
</feature>
<evidence type="ECO:0000256" key="2">
    <source>
        <dbReference type="ARBA" id="ARBA00004302"/>
    </source>
</evidence>
<organism evidence="25 26">
    <name type="scientific">Malurus cyaneus samueli</name>
    <dbReference type="NCBI Taxonomy" id="2593467"/>
    <lineage>
        <taxon>Eukaryota</taxon>
        <taxon>Metazoa</taxon>
        <taxon>Chordata</taxon>
        <taxon>Craniata</taxon>
        <taxon>Vertebrata</taxon>
        <taxon>Euteleostomi</taxon>
        <taxon>Archelosauria</taxon>
        <taxon>Archosauria</taxon>
        <taxon>Dinosauria</taxon>
        <taxon>Saurischia</taxon>
        <taxon>Theropoda</taxon>
        <taxon>Coelurosauria</taxon>
        <taxon>Aves</taxon>
        <taxon>Neognathae</taxon>
        <taxon>Neoaves</taxon>
        <taxon>Telluraves</taxon>
        <taxon>Australaves</taxon>
        <taxon>Passeriformes</taxon>
        <taxon>Meliphagoidea</taxon>
        <taxon>Maluridae</taxon>
        <taxon>Malurus</taxon>
    </lineage>
</organism>
<dbReference type="InterPro" id="IPR010307">
    <property type="entry name" value="Laminin_dom_II"/>
</dbReference>
<feature type="domain" description="Laminin G" evidence="23">
    <location>
        <begin position="1581"/>
        <end position="1754"/>
    </location>
</feature>
<feature type="coiled-coil region" evidence="20">
    <location>
        <begin position="394"/>
        <end position="421"/>
    </location>
</feature>
<dbReference type="Proteomes" id="UP000694560">
    <property type="component" value="Unplaced"/>
</dbReference>
<feature type="disulfide bond" evidence="19">
    <location>
        <begin position="197"/>
        <end position="211"/>
    </location>
</feature>
<keyword evidence="6" id="KW-0677">Repeat</keyword>
<evidence type="ECO:0000256" key="7">
    <source>
        <dbReference type="ARBA" id="ARBA00022869"/>
    </source>
</evidence>
<evidence type="ECO:0000256" key="5">
    <source>
        <dbReference type="ARBA" id="ARBA00022729"/>
    </source>
</evidence>
<name>A0A8C5TB91_9PASS</name>
<dbReference type="InterPro" id="IPR009254">
    <property type="entry name" value="Laminin_aI"/>
</dbReference>
<feature type="domain" description="Laminin G" evidence="23">
    <location>
        <begin position="1170"/>
        <end position="1338"/>
    </location>
</feature>
<keyword evidence="4" id="KW-0272">Extracellular matrix</keyword>
<dbReference type="Gene3D" id="2.60.120.200">
    <property type="match status" value="5"/>
</dbReference>
<evidence type="ECO:0000256" key="14">
    <source>
        <dbReference type="ARBA" id="ARBA00062601"/>
    </source>
</evidence>
<evidence type="ECO:0000256" key="4">
    <source>
        <dbReference type="ARBA" id="ARBA00022530"/>
    </source>
</evidence>
<dbReference type="SUPFAM" id="SSF49899">
    <property type="entry name" value="Concanavalin A-like lectins/glucanases"/>
    <property type="match status" value="5"/>
</dbReference>
<evidence type="ECO:0000256" key="1">
    <source>
        <dbReference type="ARBA" id="ARBA00002418"/>
    </source>
</evidence>
<dbReference type="InterPro" id="IPR013320">
    <property type="entry name" value="ConA-like_dom_sf"/>
</dbReference>
<keyword evidence="26" id="KW-1185">Reference proteome</keyword>
<dbReference type="OrthoDB" id="5836593at2759"/>
<protein>
    <recommendedName>
        <fullName evidence="15">Laminin subunit alpha-4</fullName>
    </recommendedName>
    <alternativeName>
        <fullName evidence="18">Laminin-14 subunit alpha</fullName>
    </alternativeName>
    <alternativeName>
        <fullName evidence="17">Laminin-8 subunit alpha</fullName>
    </alternativeName>
    <alternativeName>
        <fullName evidence="16">Laminin-9 subunit alpha</fullName>
    </alternativeName>
</protein>
<feature type="signal peptide" evidence="22">
    <location>
        <begin position="1"/>
        <end position="24"/>
    </location>
</feature>
<accession>A0A8C5TB91</accession>
<evidence type="ECO:0000256" key="11">
    <source>
        <dbReference type="ARBA" id="ARBA00023157"/>
    </source>
</evidence>
<evidence type="ECO:0000256" key="6">
    <source>
        <dbReference type="ARBA" id="ARBA00022737"/>
    </source>
</evidence>
<keyword evidence="12" id="KW-0325">Glycoprotein</keyword>
<evidence type="ECO:0000256" key="13">
    <source>
        <dbReference type="ARBA" id="ARBA00023292"/>
    </source>
</evidence>
<evidence type="ECO:0000256" key="12">
    <source>
        <dbReference type="ARBA" id="ARBA00023180"/>
    </source>
</evidence>
<evidence type="ECO:0000313" key="26">
    <source>
        <dbReference type="Proteomes" id="UP000694560"/>
    </source>
</evidence>
<feature type="disulfide bond" evidence="19">
    <location>
        <begin position="130"/>
        <end position="139"/>
    </location>
</feature>
<feature type="chain" id="PRO_5034495303" description="Laminin subunit alpha-4" evidence="22">
    <location>
        <begin position="25"/>
        <end position="1757"/>
    </location>
</feature>
<evidence type="ECO:0000256" key="16">
    <source>
        <dbReference type="ARBA" id="ARBA00077984"/>
    </source>
</evidence>
<feature type="disulfide bond" evidence="19">
    <location>
        <begin position="74"/>
        <end position="83"/>
    </location>
</feature>
<dbReference type="InterPro" id="IPR001791">
    <property type="entry name" value="Laminin_G"/>
</dbReference>
<feature type="domain" description="Laminin G" evidence="23">
    <location>
        <begin position="984"/>
        <end position="1163"/>
    </location>
</feature>
<keyword evidence="7" id="KW-0084">Basement membrane</keyword>
<sequence length="1757" mass="195009">MGLYSLLWGNLVVVVLLSPPFTKPNSLTKKEILSFSLQGCQEGFYRTSSGKCSPCNCNGNANRCLDGSGICVDCQRNTTGQHCEQCPDGFIGDAARGAPTFCQPCPCPLPALANFAVSCYRKSGSVRCVCKENYAGPNCERCAPGYYGNPLLIGSTCKKCDCNGNSDPNLIFEDCDEVTGQCRNCLHHTSGFQCERCAPGYYGDARLAKNCTACNCGGRMCDSQTGECLADSPEASTDTDCPTISCDKCIWDLTDDIRLSVLAIDESKSTLVSISTGVAAQKHRSSLPTPLNSTLYGKKDFHMLIRRKQNADEVSSRGRLVQKETMEINKRASQLVQQLNDIRDNIEEISSKSKYYAIQQELNPEEIAQKRSMAEEMLKEIRGRKPFTEQRKLADEEGNAAEEILRQIEALHEKYNDTRSLVTDVLEQLSEQDVKLSDLEEALGDALDYVTQTEDINRENTARLQRQEEQREKMKEQTDEVNSILVSATTILEGPQKVSSELSEIIKNASGFYAEIDGAKKELQEKIANLSLFDDDLVEKAMDHAHNLRRLADELDGNLYGVDSNGLVQRAINASNVYENIAGYIEEANKVALLALNTTNRVKDAAVGIDTQVIYHKGKSEELLIRAMQLQRTAHDSKYTSFLLSQSAYIYFLSFLIYSVAEARERLEQAQLKTAEAVSAITTVTQATTPMDENVRLWSQNLQDFQHNSEAYDSAVHSAGDAVKKLTEVFPQLLDKLRRVEQKAPANNISSSIQRIRELIAQTRSVASKVQVSMMFEGQSAVEVNPKINVEELKSFTSMSLYIKLHKDNPQLAASPDRFILYLGNKNAKHYIGLAIKNDNLVYIYNLGGQDVEIPLDAKPVSTWPSYFSIIKIERIGRHGKMFLTVPSLSNTAEEKFIKRGEVLGPGSLLNLEPANAVFYVGGVPPGFKLPPGLDLPGFIGCLELATLNDDVISLYNFKRIYNIDTTTSPPCARDKLAFTPSRAVSYFFDGSGYALARNIERRGKFSQVTRFDIEVRTPTDNGLILLMINGSMFFSLEMHNGFLYLRYDFGFSNGPVLLEDSMKKAQINDAKFHEISIIYHNSKKMILVVDRRHIKSVDNERTAMPFTDIYIGGAPAEILHSSISSHLAGSIGFKGCMKGFQFQKKDFNLLEEPGTLGISYGCPEDSLMSRNAYFNGESFIASSQKVSLFTEFEGGFNFRTLQPSGLLFYYSEGSDVLSISMERGAVVLNASGTKIQSPDRNYNDGKTHFIITSVTPERYELTVDDKKQSKKNPAKDRAGKSPDSINKFYFGGSPLRTQQANFTGCISNAYFTRSDQEVEVEDFQKYSEKVQASLYGCPVESPPVALLQKKGKNSSKAKGNRNKKVGRDKDKISQTSSGLKKLYQVNLQRDPQCHLPMNPKATEHAYQFGGTANSRQEFDHIPKDFTQFSISLKTHSSHGMIFYVSDQKEINFMALFVAHGRLIFMFNAGHQKIRIKSQEKYNDGLWHNVIFIKGKNTGRLIIDGLRVLEESFDGNGNTWQVTEPLYIGGVAPGKAVKNIQINSVYSFSGCLSNLQLNGRSLTSASQTFSVTPCFEGPSETGTYFSSEGGYVVLDESFSLGLKFEVVFEIRPRSSSGILLHGHSVNGEYLNMHMRNGQVTVKLNNGIRDFSTSVTLKQSLCDGRWHRIAVIRDANVVQLDVDSEVNHVVGPLNPKAIDHREPVFIGGVPESLLTSSLTTRNSFVGCIRNFMIDEKPVSFSKAALVSGAVSINTCPAA</sequence>
<dbReference type="SUPFAM" id="SSF57196">
    <property type="entry name" value="EGF/Laminin"/>
    <property type="match status" value="3"/>
</dbReference>
<dbReference type="CDD" id="cd00110">
    <property type="entry name" value="LamG"/>
    <property type="match status" value="5"/>
</dbReference>
<evidence type="ECO:0000256" key="8">
    <source>
        <dbReference type="ARBA" id="ARBA00022889"/>
    </source>
</evidence>
<feature type="disulfide bond" evidence="19">
    <location>
        <begin position="185"/>
        <end position="194"/>
    </location>
</feature>
<dbReference type="GO" id="GO:0030155">
    <property type="term" value="P:regulation of cell adhesion"/>
    <property type="evidence" value="ECO:0007669"/>
    <property type="project" value="InterPro"/>
</dbReference>
<reference evidence="25" key="2">
    <citation type="submission" date="2025-09" db="UniProtKB">
        <authorList>
            <consortium name="Ensembl"/>
        </authorList>
    </citation>
    <scope>IDENTIFICATION</scope>
</reference>
<dbReference type="SMART" id="SM00181">
    <property type="entry name" value="EGF"/>
    <property type="match status" value="3"/>
</dbReference>
<dbReference type="PANTHER" id="PTHR15036">
    <property type="entry name" value="PIKACHURIN-LIKE PROTEIN"/>
    <property type="match status" value="1"/>
</dbReference>
<dbReference type="Pfam" id="PF24973">
    <property type="entry name" value="EGF_LMN_ATRN"/>
    <property type="match status" value="1"/>
</dbReference>
<comment type="caution">
    <text evidence="19">Lacks conserved residue(s) required for the propagation of feature annotation.</text>
</comment>
<dbReference type="FunFam" id="2.60.120.200:FF:000064">
    <property type="entry name" value="Laminin subunit alpha 4"/>
    <property type="match status" value="1"/>
</dbReference>
<keyword evidence="3" id="KW-0964">Secreted</keyword>